<accession>A0AAI8TUJ2</accession>
<evidence type="ECO:0000256" key="1">
    <source>
        <dbReference type="ARBA" id="ARBA00004651"/>
    </source>
</evidence>
<reference evidence="9" key="1">
    <citation type="submission" date="2023-03" db="EMBL/GenBank/DDBJ databases">
        <title>Draft genome sequence of a Mycolicibacterium mageritense strain H4_3_1 isolated from a hybrid biological-inorganic system reactor.</title>
        <authorList>
            <person name="Feng X."/>
            <person name="Kazama D."/>
            <person name="Sato K."/>
            <person name="Kobayashi H."/>
        </authorList>
    </citation>
    <scope>NUCLEOTIDE SEQUENCE</scope>
    <source>
        <strain evidence="9">H4_3_1</strain>
    </source>
</reference>
<proteinExistence type="inferred from homology"/>
<dbReference type="Gene3D" id="1.10.3720.10">
    <property type="entry name" value="MetI-like"/>
    <property type="match status" value="1"/>
</dbReference>
<comment type="similarity">
    <text evidence="7">Belongs to the binding-protein-dependent transport system permease family.</text>
</comment>
<evidence type="ECO:0000256" key="3">
    <source>
        <dbReference type="ARBA" id="ARBA00022475"/>
    </source>
</evidence>
<evidence type="ECO:0000313" key="9">
    <source>
        <dbReference type="EMBL" id="BDY28802.1"/>
    </source>
</evidence>
<evidence type="ECO:0000256" key="7">
    <source>
        <dbReference type="RuleBase" id="RU363032"/>
    </source>
</evidence>
<feature type="transmembrane region" description="Helical" evidence="7">
    <location>
        <begin position="305"/>
        <end position="331"/>
    </location>
</feature>
<protein>
    <submittedName>
        <fullName evidence="9">Glutathione transport system permease protein GsiC</fullName>
    </submittedName>
</protein>
<feature type="transmembrane region" description="Helical" evidence="7">
    <location>
        <begin position="124"/>
        <end position="149"/>
    </location>
</feature>
<keyword evidence="2 7" id="KW-0813">Transport</keyword>
<dbReference type="GO" id="GO:0055085">
    <property type="term" value="P:transmembrane transport"/>
    <property type="evidence" value="ECO:0007669"/>
    <property type="project" value="InterPro"/>
</dbReference>
<keyword evidence="6 7" id="KW-0472">Membrane</keyword>
<keyword evidence="5 7" id="KW-1133">Transmembrane helix</keyword>
<gene>
    <name evidence="9" type="primary">gsiC_2</name>
    <name evidence="9" type="ORF">hbim_02738</name>
</gene>
<feature type="transmembrane region" description="Helical" evidence="7">
    <location>
        <begin position="204"/>
        <end position="225"/>
    </location>
</feature>
<dbReference type="InterPro" id="IPR000515">
    <property type="entry name" value="MetI-like"/>
</dbReference>
<keyword evidence="4 7" id="KW-0812">Transmembrane</keyword>
<dbReference type="InterPro" id="IPR045621">
    <property type="entry name" value="BPD_transp_1_N"/>
</dbReference>
<evidence type="ECO:0000256" key="5">
    <source>
        <dbReference type="ARBA" id="ARBA00022989"/>
    </source>
</evidence>
<organism evidence="9 10">
    <name type="scientific">Mycolicibacterium mageritense</name>
    <name type="common">Mycobacterium mageritense</name>
    <dbReference type="NCBI Taxonomy" id="53462"/>
    <lineage>
        <taxon>Bacteria</taxon>
        <taxon>Bacillati</taxon>
        <taxon>Actinomycetota</taxon>
        <taxon>Actinomycetes</taxon>
        <taxon>Mycobacteriales</taxon>
        <taxon>Mycobacteriaceae</taxon>
        <taxon>Mycolicibacterium</taxon>
    </lineage>
</organism>
<evidence type="ECO:0000256" key="6">
    <source>
        <dbReference type="ARBA" id="ARBA00023136"/>
    </source>
</evidence>
<evidence type="ECO:0000259" key="8">
    <source>
        <dbReference type="PROSITE" id="PS50928"/>
    </source>
</evidence>
<evidence type="ECO:0000313" key="10">
    <source>
        <dbReference type="Proteomes" id="UP001241092"/>
    </source>
</evidence>
<feature type="transmembrane region" description="Helical" evidence="7">
    <location>
        <begin position="161"/>
        <end position="184"/>
    </location>
</feature>
<dbReference type="Proteomes" id="UP001241092">
    <property type="component" value="Chromosome"/>
</dbReference>
<dbReference type="CDD" id="cd06261">
    <property type="entry name" value="TM_PBP2"/>
    <property type="match status" value="1"/>
</dbReference>
<comment type="subcellular location">
    <subcellularLocation>
        <location evidence="1 7">Cell membrane</location>
        <topology evidence="1 7">Multi-pass membrane protein</topology>
    </subcellularLocation>
</comment>
<feature type="domain" description="ABC transmembrane type-1" evidence="8">
    <location>
        <begin position="122"/>
        <end position="324"/>
    </location>
</feature>
<feature type="transmembrane region" description="Helical" evidence="7">
    <location>
        <begin position="263"/>
        <end position="285"/>
    </location>
</feature>
<dbReference type="EMBL" id="AP027452">
    <property type="protein sequence ID" value="BDY28802.1"/>
    <property type="molecule type" value="Genomic_DNA"/>
</dbReference>
<name>A0AAI8TUJ2_MYCME</name>
<dbReference type="SUPFAM" id="SSF161098">
    <property type="entry name" value="MetI-like"/>
    <property type="match status" value="1"/>
</dbReference>
<sequence length="337" mass="35312">MEVEAPDGQSGGSEGGSSRRARRARSIAIAAGKRLFDSIIVTMIVVILSFLLVHLVPGDPARTILGFHASPDKVVALHKSLGLDQPLFVQFLRYIGDVVRGNFGESVAHPGQSVESLLLPPLGVTLSVIAITVVISLVVGSFSGLVAALSRSALLRNSLEVVSTASLATPPFLLGLVMLVFVAVRWGLAPAGGWAGSWPANAQFAWLPALALSAYLGALVHRAVWTSARHVINEDFIEAAVLRGHSPLRVALRHVLPNSLMPTISVVGMNIGTLIGGAAVIEAVFDLPGIGTQLVNAVSQRDYPTIQGAAVITALIVLFGNLIADLLHAVVDPRARS</sequence>
<evidence type="ECO:0000256" key="4">
    <source>
        <dbReference type="ARBA" id="ARBA00022692"/>
    </source>
</evidence>
<dbReference type="InterPro" id="IPR035906">
    <property type="entry name" value="MetI-like_sf"/>
</dbReference>
<dbReference type="GO" id="GO:0005886">
    <property type="term" value="C:plasma membrane"/>
    <property type="evidence" value="ECO:0007669"/>
    <property type="project" value="UniProtKB-SubCell"/>
</dbReference>
<dbReference type="Pfam" id="PF19300">
    <property type="entry name" value="BPD_transp_1_N"/>
    <property type="match status" value="1"/>
</dbReference>
<keyword evidence="3" id="KW-1003">Cell membrane</keyword>
<dbReference type="Pfam" id="PF00528">
    <property type="entry name" value="BPD_transp_1"/>
    <property type="match status" value="1"/>
</dbReference>
<dbReference type="PANTHER" id="PTHR43163">
    <property type="entry name" value="DIPEPTIDE TRANSPORT SYSTEM PERMEASE PROTEIN DPPB-RELATED"/>
    <property type="match status" value="1"/>
</dbReference>
<evidence type="ECO:0000256" key="2">
    <source>
        <dbReference type="ARBA" id="ARBA00022448"/>
    </source>
</evidence>
<dbReference type="PANTHER" id="PTHR43163:SF6">
    <property type="entry name" value="DIPEPTIDE TRANSPORT SYSTEM PERMEASE PROTEIN DPPB-RELATED"/>
    <property type="match status" value="1"/>
</dbReference>
<feature type="transmembrane region" description="Helical" evidence="7">
    <location>
        <begin position="35"/>
        <end position="56"/>
    </location>
</feature>
<dbReference type="AlphaFoldDB" id="A0AAI8TUJ2"/>
<dbReference type="PROSITE" id="PS50928">
    <property type="entry name" value="ABC_TM1"/>
    <property type="match status" value="1"/>
</dbReference>